<evidence type="ECO:0000313" key="1">
    <source>
        <dbReference type="EMBL" id="QHU21319.1"/>
    </source>
</evidence>
<organism evidence="1">
    <name type="scientific">viral metagenome</name>
    <dbReference type="NCBI Taxonomy" id="1070528"/>
    <lineage>
        <taxon>unclassified sequences</taxon>
        <taxon>metagenomes</taxon>
        <taxon>organismal metagenomes</taxon>
    </lineage>
</organism>
<reference evidence="1" key="1">
    <citation type="journal article" date="2020" name="Nature">
        <title>Giant virus diversity and host interactions through global metagenomics.</title>
        <authorList>
            <person name="Schulz F."/>
            <person name="Roux S."/>
            <person name="Paez-Espino D."/>
            <person name="Jungbluth S."/>
            <person name="Walsh D.A."/>
            <person name="Denef V.J."/>
            <person name="McMahon K.D."/>
            <person name="Konstantinidis K.T."/>
            <person name="Eloe-Fadrosh E.A."/>
            <person name="Kyrpides N.C."/>
            <person name="Woyke T."/>
        </authorList>
    </citation>
    <scope>NUCLEOTIDE SEQUENCE</scope>
    <source>
        <strain evidence="1">GVMAG-S-3300013094-109</strain>
    </source>
</reference>
<dbReference type="EMBL" id="MN740989">
    <property type="protein sequence ID" value="QHU21319.1"/>
    <property type="molecule type" value="Genomic_DNA"/>
</dbReference>
<name>A0A6C0KUQ7_9ZZZZ</name>
<proteinExistence type="predicted"/>
<accession>A0A6C0KUQ7</accession>
<dbReference type="AlphaFoldDB" id="A0A6C0KUQ7"/>
<protein>
    <submittedName>
        <fullName evidence="1">Uncharacterized protein</fullName>
    </submittedName>
</protein>
<sequence>MSFFIKNNCLNGNECLTRNTQSLIKKLYNEIVESNIFAEEYIQKEGLRVNIEKITISSEVPKPRLFNASAFPETVRRHIDATSSFCFSYTFSLFERQIKVKFIIEEPNAELMIHHYNDYVKKILVWFKFIHKYAPIHCSKTLTIYIYFTSLTKLLPESNIHILQEDNVNTAFTYTCRVDSEIVVFRKEEWLKVLMHETMHNFALDFSDMDYKKVDDKICELFPVVSRGNSFEAYTEFWAEIMNSAFCSYYMIHGKERHLENEFVKNFEFFINFEKAFGVFQMVKTLHFMGLEYSDLYSTSERSEIMRKTMYKEKSNVLSYYVLRVILLCNFQSFLKWCSKNNSLLIQFKKRPENMILFFNFIKDNYKKRDLLENVMHMEKVVENLKRGNKASKKKDKVGSKKELDFISNNMRMSISELG</sequence>